<dbReference type="OrthoDB" id="1736679at2759"/>
<evidence type="ECO:0000313" key="3">
    <source>
        <dbReference type="Proteomes" id="UP000886595"/>
    </source>
</evidence>
<feature type="compositionally biased region" description="Basic and acidic residues" evidence="1">
    <location>
        <begin position="209"/>
        <end position="219"/>
    </location>
</feature>
<name>A0A8X7NYX3_BRACI</name>
<dbReference type="Proteomes" id="UP000886595">
    <property type="component" value="Unassembled WGS sequence"/>
</dbReference>
<proteinExistence type="predicted"/>
<organism evidence="2 3">
    <name type="scientific">Brassica carinata</name>
    <name type="common">Ethiopian mustard</name>
    <name type="synonym">Abyssinian cabbage</name>
    <dbReference type="NCBI Taxonomy" id="52824"/>
    <lineage>
        <taxon>Eukaryota</taxon>
        <taxon>Viridiplantae</taxon>
        <taxon>Streptophyta</taxon>
        <taxon>Embryophyta</taxon>
        <taxon>Tracheophyta</taxon>
        <taxon>Spermatophyta</taxon>
        <taxon>Magnoliopsida</taxon>
        <taxon>eudicotyledons</taxon>
        <taxon>Gunneridae</taxon>
        <taxon>Pentapetalae</taxon>
        <taxon>rosids</taxon>
        <taxon>malvids</taxon>
        <taxon>Brassicales</taxon>
        <taxon>Brassicaceae</taxon>
        <taxon>Brassiceae</taxon>
        <taxon>Brassica</taxon>
    </lineage>
</organism>
<accession>A0A8X7NYX3</accession>
<dbReference type="PANTHER" id="PTHR12542:SF93">
    <property type="entry name" value="EXOCYST COMPLEX COMPONENT EXO70C2"/>
    <property type="match status" value="1"/>
</dbReference>
<dbReference type="Gene3D" id="1.20.1280.170">
    <property type="entry name" value="Exocyst complex component Exo70"/>
    <property type="match status" value="1"/>
</dbReference>
<dbReference type="GO" id="GO:0000145">
    <property type="term" value="C:exocyst"/>
    <property type="evidence" value="ECO:0007669"/>
    <property type="project" value="InterPro"/>
</dbReference>
<protein>
    <submittedName>
        <fullName evidence="2">Uncharacterized protein</fullName>
    </submittedName>
</protein>
<dbReference type="InterPro" id="IPR004140">
    <property type="entry name" value="Exo70"/>
</dbReference>
<dbReference type="PANTHER" id="PTHR12542">
    <property type="entry name" value="EXOCYST COMPLEX PROTEIN EXO70"/>
    <property type="match status" value="1"/>
</dbReference>
<feature type="region of interest" description="Disordered" evidence="1">
    <location>
        <begin position="204"/>
        <end position="226"/>
    </location>
</feature>
<keyword evidence="3" id="KW-1185">Reference proteome</keyword>
<sequence>MEKNDDKDPDDHHDDLKDKSSGEEKSDVVSDAHPPDDADVISKDYVDETDHGPGDNVDKVDSPSGQETPEVPQTLESLKSTKTTTPRRKKGDQEDDDYFQIPQFVGKFLDLFEDKLSKHDSGEPKTTWYQDPEEVSSLLDAVDRVSNLMKLLLNTKSCLDHHEPLINHAGSIQQRAMAFLEDEFRILLEESVIKEAAVVTDYNSSQRKSSADQQDHHNDTVVSQDQDQMVVPEHGDQEIEYPGYSEDVVALLRKIAEKMKAGGYGWECREVYLVGRRNILMRTLKHDCEFEKVSIDEVQKMSWGELERDPYLDQDFQELLFPLLPWRAQTRGEDLPGGRRELVLHRGARSHHPVLGVRRGRGHDQAFN</sequence>
<feature type="compositionally biased region" description="Basic and acidic residues" evidence="1">
    <location>
        <begin position="1"/>
        <end position="61"/>
    </location>
</feature>
<feature type="region of interest" description="Disordered" evidence="1">
    <location>
        <begin position="1"/>
        <end position="96"/>
    </location>
</feature>
<reference evidence="2 3" key="1">
    <citation type="submission" date="2020-02" db="EMBL/GenBank/DDBJ databases">
        <authorList>
            <person name="Ma Q."/>
            <person name="Huang Y."/>
            <person name="Song X."/>
            <person name="Pei D."/>
        </authorList>
    </citation>
    <scope>NUCLEOTIDE SEQUENCE [LARGE SCALE GENOMIC DNA]</scope>
    <source>
        <strain evidence="2">Sxm20200214</strain>
        <tissue evidence="2">Leaf</tissue>
    </source>
</reference>
<dbReference type="SUPFAM" id="SSF74788">
    <property type="entry name" value="Cullin repeat-like"/>
    <property type="match status" value="1"/>
</dbReference>
<dbReference type="EMBL" id="JAAMPC010000740">
    <property type="protein sequence ID" value="KAG2241946.1"/>
    <property type="molecule type" value="Genomic_DNA"/>
</dbReference>
<evidence type="ECO:0000256" key="1">
    <source>
        <dbReference type="SAM" id="MobiDB-lite"/>
    </source>
</evidence>
<gene>
    <name evidence="2" type="ORF">Bca52824_096213</name>
</gene>
<dbReference type="AlphaFoldDB" id="A0A8X7NYX3"/>
<comment type="caution">
    <text evidence="2">The sequence shown here is derived from an EMBL/GenBank/DDBJ whole genome shotgun (WGS) entry which is preliminary data.</text>
</comment>
<feature type="compositionally biased region" description="Low complexity" evidence="1">
    <location>
        <begin position="74"/>
        <end position="84"/>
    </location>
</feature>
<evidence type="ECO:0000313" key="2">
    <source>
        <dbReference type="EMBL" id="KAG2241946.1"/>
    </source>
</evidence>
<dbReference type="GO" id="GO:0006887">
    <property type="term" value="P:exocytosis"/>
    <property type="evidence" value="ECO:0007669"/>
    <property type="project" value="InterPro"/>
</dbReference>
<dbReference type="InterPro" id="IPR016159">
    <property type="entry name" value="Cullin_repeat-like_dom_sf"/>
</dbReference>
<dbReference type="Pfam" id="PF20669">
    <property type="entry name" value="Exo70_N"/>
    <property type="match status" value="1"/>
</dbReference>